<accession>A0A9D9E303</accession>
<gene>
    <name evidence="2" type="ORF">IAC54_05820</name>
</gene>
<name>A0A9D9E303_9BACT</name>
<feature type="domain" description="GSCFA" evidence="1">
    <location>
        <begin position="19"/>
        <end position="254"/>
    </location>
</feature>
<dbReference type="InterPro" id="IPR014982">
    <property type="entry name" value="GSCFA"/>
</dbReference>
<dbReference type="EMBL" id="JADIMW010000064">
    <property type="protein sequence ID" value="MBO8438401.1"/>
    <property type="molecule type" value="Genomic_DNA"/>
</dbReference>
<protein>
    <submittedName>
        <fullName evidence="2">GSCFA domain-containing protein</fullName>
    </submittedName>
</protein>
<dbReference type="Pfam" id="PF08885">
    <property type="entry name" value="GSCFA"/>
    <property type="match status" value="1"/>
</dbReference>
<evidence type="ECO:0000259" key="1">
    <source>
        <dbReference type="Pfam" id="PF08885"/>
    </source>
</evidence>
<dbReference type="SUPFAM" id="SSF52266">
    <property type="entry name" value="SGNH hydrolase"/>
    <property type="match status" value="1"/>
</dbReference>
<evidence type="ECO:0000313" key="2">
    <source>
        <dbReference type="EMBL" id="MBO8438401.1"/>
    </source>
</evidence>
<organism evidence="2 3">
    <name type="scientific">Candidatus Caccoplasma merdipullorum</name>
    <dbReference type="NCBI Taxonomy" id="2840718"/>
    <lineage>
        <taxon>Bacteria</taxon>
        <taxon>Pseudomonadati</taxon>
        <taxon>Bacteroidota</taxon>
        <taxon>Bacteroidia</taxon>
        <taxon>Bacteroidales</taxon>
        <taxon>Bacteroidaceae</taxon>
        <taxon>Bacteroidaceae incertae sedis</taxon>
        <taxon>Candidatus Caccoplasma</taxon>
    </lineage>
</organism>
<dbReference type="AlphaFoldDB" id="A0A9D9E303"/>
<reference evidence="2" key="2">
    <citation type="journal article" date="2021" name="PeerJ">
        <title>Extensive microbial diversity within the chicken gut microbiome revealed by metagenomics and culture.</title>
        <authorList>
            <person name="Gilroy R."/>
            <person name="Ravi A."/>
            <person name="Getino M."/>
            <person name="Pursley I."/>
            <person name="Horton D.L."/>
            <person name="Alikhan N.F."/>
            <person name="Baker D."/>
            <person name="Gharbi K."/>
            <person name="Hall N."/>
            <person name="Watson M."/>
            <person name="Adriaenssens E.M."/>
            <person name="Foster-Nyarko E."/>
            <person name="Jarju S."/>
            <person name="Secka A."/>
            <person name="Antonio M."/>
            <person name="Oren A."/>
            <person name="Chaudhuri R.R."/>
            <person name="La Ragione R."/>
            <person name="Hildebrand F."/>
            <person name="Pallen M.J."/>
        </authorList>
    </citation>
    <scope>NUCLEOTIDE SEQUENCE</scope>
    <source>
        <strain evidence="2">G3-4614</strain>
    </source>
</reference>
<evidence type="ECO:0000313" key="3">
    <source>
        <dbReference type="Proteomes" id="UP000823636"/>
    </source>
</evidence>
<comment type="caution">
    <text evidence="2">The sequence shown here is derived from an EMBL/GenBank/DDBJ whole genome shotgun (WGS) entry which is preliminary data.</text>
</comment>
<proteinExistence type="predicted"/>
<sequence>MTRVEIKGLNFGISHSDTLLFMGSCFSQEIGNRFLEACFDAVVNPFGVVYNPLSLHTGLVRLLHRREYVPSDIFLCGALYHSFEHHSSFSGTDAATVLLNINNSLLSASDKLYRASCLFITFGTAWVYERKATGQVVSNCHKLPASEFTRRRVSATEAYDMWRPLLEELFAKLPDIKVVLTVSPVRHLRDGAHENNLSKSELLLLCDKLQRQFPEKVCYFPSYEILLDELRDYRFYAEDMAHPSQQAVEYVWERLSDTFFNTETRRFITEWKRLLRGLEHRPLTPDRKGYVKFLDNLAASYNELAVKYPFLDISPQLAKIEAKKQESQ</sequence>
<reference evidence="2" key="1">
    <citation type="submission" date="2020-10" db="EMBL/GenBank/DDBJ databases">
        <authorList>
            <person name="Gilroy R."/>
        </authorList>
    </citation>
    <scope>NUCLEOTIDE SEQUENCE</scope>
    <source>
        <strain evidence="2">G3-4614</strain>
    </source>
</reference>
<dbReference type="Proteomes" id="UP000823636">
    <property type="component" value="Unassembled WGS sequence"/>
</dbReference>